<dbReference type="EMBL" id="KV426070">
    <property type="protein sequence ID" value="KZV89535.1"/>
    <property type="molecule type" value="Genomic_DNA"/>
</dbReference>
<dbReference type="PANTHER" id="PTHR48081:SF26">
    <property type="entry name" value="ALPHA_BETA HYDROLASE FOLD-3 DOMAIN-CONTAINING PROTEIN"/>
    <property type="match status" value="1"/>
</dbReference>
<feature type="domain" description="Alpha/beta hydrolase fold-3" evidence="3">
    <location>
        <begin position="142"/>
        <end position="376"/>
    </location>
</feature>
<dbReference type="Gene3D" id="3.40.50.1820">
    <property type="entry name" value="alpha/beta hydrolase"/>
    <property type="match status" value="1"/>
</dbReference>
<feature type="transmembrane region" description="Helical" evidence="2">
    <location>
        <begin position="12"/>
        <end position="32"/>
    </location>
</feature>
<evidence type="ECO:0000313" key="5">
    <source>
        <dbReference type="Proteomes" id="UP000077266"/>
    </source>
</evidence>
<evidence type="ECO:0000256" key="2">
    <source>
        <dbReference type="SAM" id="Phobius"/>
    </source>
</evidence>
<dbReference type="InterPro" id="IPR029058">
    <property type="entry name" value="AB_hydrolase_fold"/>
</dbReference>
<dbReference type="InterPro" id="IPR050300">
    <property type="entry name" value="GDXG_lipolytic_enzyme"/>
</dbReference>
<keyword evidence="1 4" id="KW-0378">Hydrolase</keyword>
<evidence type="ECO:0000313" key="4">
    <source>
        <dbReference type="EMBL" id="KZV89535.1"/>
    </source>
</evidence>
<protein>
    <submittedName>
        <fullName evidence="4">Alpha/beta-hydrolase</fullName>
    </submittedName>
</protein>
<sequence length="406" mass="44448">MVFAFRSQPLKTIYIVYFGLSTLFVRLPFWIANSIIPATRQRRSWSFKHAVLVQFLRAGVGMFYATGIGGPPDAEKDAQSAAELGLVWIEPASSDLIVADVALAAKANNVHPTRTSGYWIGERDASGRHGHRARAGEKVLYTLHGGAFITGTGTPKGAWGENITKPILSLKPNAFRRAFALEYRLASAAPYTATNPFPSALLDAIAGYRYLVQDLGFDPKDILVEGDSAGGQLALNLVTYLVHSQLADLAPPGALLMLSPTADWACTHDNDPASSMTRNYYSDYIHRVLDCRYSARALRGTLSETELASNAYLSPGSLKLQNERGYFSNFPPTCIVAGEAEVMLDPMRMLRDRLVADNSAESVIYQEYANAPHAWLLVTAFEPYRSAALEGIKHWIEAVFEAGHSV</sequence>
<dbReference type="AlphaFoldDB" id="A0A165FU60"/>
<evidence type="ECO:0000259" key="3">
    <source>
        <dbReference type="Pfam" id="PF07859"/>
    </source>
</evidence>
<dbReference type="STRING" id="1314781.A0A165FU60"/>
<dbReference type="SUPFAM" id="SSF53474">
    <property type="entry name" value="alpha/beta-Hydrolases"/>
    <property type="match status" value="1"/>
</dbReference>
<dbReference type="InParanoid" id="A0A165FU60"/>
<dbReference type="OrthoDB" id="2152029at2759"/>
<name>A0A165FU60_EXIGL</name>
<keyword evidence="2" id="KW-0812">Transmembrane</keyword>
<keyword evidence="2" id="KW-0472">Membrane</keyword>
<dbReference type="Pfam" id="PF07859">
    <property type="entry name" value="Abhydrolase_3"/>
    <property type="match status" value="1"/>
</dbReference>
<gene>
    <name evidence="4" type="ORF">EXIGLDRAFT_721226</name>
</gene>
<dbReference type="Proteomes" id="UP000077266">
    <property type="component" value="Unassembled WGS sequence"/>
</dbReference>
<reference evidence="4 5" key="1">
    <citation type="journal article" date="2016" name="Mol. Biol. Evol.">
        <title>Comparative Genomics of Early-Diverging Mushroom-Forming Fungi Provides Insights into the Origins of Lignocellulose Decay Capabilities.</title>
        <authorList>
            <person name="Nagy L.G."/>
            <person name="Riley R."/>
            <person name="Tritt A."/>
            <person name="Adam C."/>
            <person name="Daum C."/>
            <person name="Floudas D."/>
            <person name="Sun H."/>
            <person name="Yadav J.S."/>
            <person name="Pangilinan J."/>
            <person name="Larsson K.H."/>
            <person name="Matsuura K."/>
            <person name="Barry K."/>
            <person name="Labutti K."/>
            <person name="Kuo R."/>
            <person name="Ohm R.A."/>
            <person name="Bhattacharya S.S."/>
            <person name="Shirouzu T."/>
            <person name="Yoshinaga Y."/>
            <person name="Martin F.M."/>
            <person name="Grigoriev I.V."/>
            <person name="Hibbett D.S."/>
        </authorList>
    </citation>
    <scope>NUCLEOTIDE SEQUENCE [LARGE SCALE GENOMIC DNA]</scope>
    <source>
        <strain evidence="4 5">HHB12029</strain>
    </source>
</reference>
<keyword evidence="2" id="KW-1133">Transmembrane helix</keyword>
<dbReference type="InterPro" id="IPR013094">
    <property type="entry name" value="AB_hydrolase_3"/>
</dbReference>
<organism evidence="4 5">
    <name type="scientific">Exidia glandulosa HHB12029</name>
    <dbReference type="NCBI Taxonomy" id="1314781"/>
    <lineage>
        <taxon>Eukaryota</taxon>
        <taxon>Fungi</taxon>
        <taxon>Dikarya</taxon>
        <taxon>Basidiomycota</taxon>
        <taxon>Agaricomycotina</taxon>
        <taxon>Agaricomycetes</taxon>
        <taxon>Auriculariales</taxon>
        <taxon>Exidiaceae</taxon>
        <taxon>Exidia</taxon>
    </lineage>
</organism>
<dbReference type="GO" id="GO:0016787">
    <property type="term" value="F:hydrolase activity"/>
    <property type="evidence" value="ECO:0007669"/>
    <property type="project" value="UniProtKB-KW"/>
</dbReference>
<keyword evidence="5" id="KW-1185">Reference proteome</keyword>
<proteinExistence type="predicted"/>
<dbReference type="PANTHER" id="PTHR48081">
    <property type="entry name" value="AB HYDROLASE SUPERFAMILY PROTEIN C4A8.06C"/>
    <property type="match status" value="1"/>
</dbReference>
<evidence type="ECO:0000256" key="1">
    <source>
        <dbReference type="ARBA" id="ARBA00022801"/>
    </source>
</evidence>
<accession>A0A165FU60</accession>